<dbReference type="NCBIfam" id="NF047498">
    <property type="entry name" value="LIC_12616_fam"/>
    <property type="match status" value="1"/>
</dbReference>
<dbReference type="Proteomes" id="UP000025748">
    <property type="component" value="Unassembled WGS sequence"/>
</dbReference>
<keyword evidence="3" id="KW-1185">Reference proteome</keyword>
<comment type="caution">
    <text evidence="2">The sequence shown here is derived from an EMBL/GenBank/DDBJ whole genome shotgun (WGS) entry which is preliminary data.</text>
</comment>
<dbReference type="InterPro" id="IPR057087">
    <property type="entry name" value="Gp12-like"/>
</dbReference>
<proteinExistence type="predicted"/>
<reference evidence="2 3" key="1">
    <citation type="submission" date="2014-03" db="EMBL/GenBank/DDBJ databases">
        <title>Genome sequence of Bordetella hinzii.</title>
        <authorList>
            <person name="Register K."/>
            <person name="Harvill E."/>
            <person name="Goodfield L.L."/>
            <person name="Ivanov Y.V."/>
            <person name="Meyer J.A."/>
            <person name="Muse S.J."/>
            <person name="Jacobs N."/>
            <person name="Bendor L."/>
            <person name="Smallridge W.E."/>
            <person name="Brinkac L.M."/>
            <person name="Sanka R."/>
            <person name="Kim M."/>
            <person name="Losada L."/>
        </authorList>
    </citation>
    <scope>NUCLEOTIDE SEQUENCE [LARGE SCALE GENOMIC DNA]</scope>
    <source>
        <strain evidence="2 3">OH87 BAL007II</strain>
    </source>
</reference>
<protein>
    <submittedName>
        <fullName evidence="2">N-acetyltransferase YedL</fullName>
    </submittedName>
</protein>
<dbReference type="Pfam" id="PF23961">
    <property type="entry name" value="Phage_tail_terminator_9"/>
    <property type="match status" value="1"/>
</dbReference>
<gene>
    <name evidence="2" type="ORF">L544_1093</name>
</gene>
<organism evidence="2 3">
    <name type="scientific">Bordetella hinzii OH87 BAL007II</name>
    <dbReference type="NCBI Taxonomy" id="1331262"/>
    <lineage>
        <taxon>Bacteria</taxon>
        <taxon>Pseudomonadati</taxon>
        <taxon>Pseudomonadota</taxon>
        <taxon>Betaproteobacteria</taxon>
        <taxon>Burkholderiales</taxon>
        <taxon>Alcaligenaceae</taxon>
        <taxon>Bordetella</taxon>
    </lineage>
</organism>
<evidence type="ECO:0000259" key="1">
    <source>
        <dbReference type="Pfam" id="PF23961"/>
    </source>
</evidence>
<sequence length="174" mass="18733">MAPEDRIFELIEAAAGGAVVIFANENGKRPSGPYIAMALRWTKVSAAEAGRVDDAGAQTVHQHDDATVELQSFGPAAYDALDEVALRLRHPLYEERAEALGLAVYEIGRLQNIPVMRDAARFERRGVLELGVRYIRTHSEVVGFIETVTGTVTTTGGLTPAIETPFSATVVTAP</sequence>
<evidence type="ECO:0000313" key="2">
    <source>
        <dbReference type="EMBL" id="KCB24888.1"/>
    </source>
</evidence>
<name>A0ABR4R2C3_9BORD</name>
<dbReference type="EMBL" id="JHEM01000010">
    <property type="protein sequence ID" value="KCB24888.1"/>
    <property type="molecule type" value="Genomic_DNA"/>
</dbReference>
<accession>A0ABR4R2C3</accession>
<evidence type="ECO:0000313" key="3">
    <source>
        <dbReference type="Proteomes" id="UP000025748"/>
    </source>
</evidence>
<feature type="domain" description="Phage neck terminator protein gp12-like" evidence="1">
    <location>
        <begin position="17"/>
        <end position="153"/>
    </location>
</feature>
<dbReference type="RefSeq" id="WP_032962414.1">
    <property type="nucleotide sequence ID" value="NZ_JHEM01000010.1"/>
</dbReference>